<evidence type="ECO:0000256" key="1">
    <source>
        <dbReference type="ARBA" id="ARBA00022737"/>
    </source>
</evidence>
<name>A0A9N8H3B2_9STRA</name>
<comment type="caution">
    <text evidence="5">The sequence shown here is derived from an EMBL/GenBank/DDBJ whole genome shotgun (WGS) entry which is preliminary data.</text>
</comment>
<dbReference type="Gene3D" id="3.30.720.50">
    <property type="match status" value="1"/>
</dbReference>
<dbReference type="SMART" id="SM00028">
    <property type="entry name" value="TPR"/>
    <property type="match status" value="3"/>
</dbReference>
<feature type="region of interest" description="Disordered" evidence="3">
    <location>
        <begin position="1"/>
        <end position="73"/>
    </location>
</feature>
<dbReference type="PROSITE" id="PS50918">
    <property type="entry name" value="WWE"/>
    <property type="match status" value="1"/>
</dbReference>
<feature type="compositionally biased region" description="Low complexity" evidence="3">
    <location>
        <begin position="1"/>
        <end position="30"/>
    </location>
</feature>
<dbReference type="PANTHER" id="PTHR45641">
    <property type="entry name" value="TETRATRICOPEPTIDE REPEAT PROTEIN (AFU_ORTHOLOGUE AFUA_6G03870)"/>
    <property type="match status" value="1"/>
</dbReference>
<keyword evidence="2" id="KW-0802">TPR repeat</keyword>
<dbReference type="InterPro" id="IPR037197">
    <property type="entry name" value="WWE_dom_sf"/>
</dbReference>
<dbReference type="Proteomes" id="UP001153069">
    <property type="component" value="Unassembled WGS sequence"/>
</dbReference>
<feature type="region of interest" description="Disordered" evidence="3">
    <location>
        <begin position="729"/>
        <end position="757"/>
    </location>
</feature>
<keyword evidence="1" id="KW-0677">Repeat</keyword>
<dbReference type="EMBL" id="CAICTM010000023">
    <property type="protein sequence ID" value="CAB9497635.1"/>
    <property type="molecule type" value="Genomic_DNA"/>
</dbReference>
<protein>
    <submittedName>
        <fullName evidence="5">Kinesin light chain</fullName>
    </submittedName>
</protein>
<evidence type="ECO:0000313" key="5">
    <source>
        <dbReference type="EMBL" id="CAB9497635.1"/>
    </source>
</evidence>
<proteinExistence type="predicted"/>
<dbReference type="Pfam" id="PF02825">
    <property type="entry name" value="WWE"/>
    <property type="match status" value="1"/>
</dbReference>
<dbReference type="InterPro" id="IPR011990">
    <property type="entry name" value="TPR-like_helical_dom_sf"/>
</dbReference>
<feature type="compositionally biased region" description="Polar residues" evidence="3">
    <location>
        <begin position="729"/>
        <end position="738"/>
    </location>
</feature>
<reference evidence="5" key="1">
    <citation type="submission" date="2020-06" db="EMBL/GenBank/DDBJ databases">
        <authorList>
            <consortium name="Plant Systems Biology data submission"/>
        </authorList>
    </citation>
    <scope>NUCLEOTIDE SEQUENCE</scope>
    <source>
        <strain evidence="5">D6</strain>
    </source>
</reference>
<dbReference type="AlphaFoldDB" id="A0A9N8H3B2"/>
<dbReference type="SUPFAM" id="SSF117839">
    <property type="entry name" value="WWE domain"/>
    <property type="match status" value="1"/>
</dbReference>
<evidence type="ECO:0000256" key="2">
    <source>
        <dbReference type="ARBA" id="ARBA00022803"/>
    </source>
</evidence>
<keyword evidence="6" id="KW-1185">Reference proteome</keyword>
<dbReference type="Gene3D" id="1.25.40.10">
    <property type="entry name" value="Tetratricopeptide repeat domain"/>
    <property type="match status" value="3"/>
</dbReference>
<dbReference type="PANTHER" id="PTHR45641:SF19">
    <property type="entry name" value="NEPHROCYSTIN-3"/>
    <property type="match status" value="1"/>
</dbReference>
<gene>
    <name evidence="5" type="ORF">SEMRO_23_G015790.1</name>
</gene>
<evidence type="ECO:0000256" key="3">
    <source>
        <dbReference type="SAM" id="MobiDB-lite"/>
    </source>
</evidence>
<accession>A0A9N8H3B2</accession>
<dbReference type="SUPFAM" id="SSF48452">
    <property type="entry name" value="TPR-like"/>
    <property type="match status" value="2"/>
</dbReference>
<dbReference type="InterPro" id="IPR019734">
    <property type="entry name" value="TPR_rpt"/>
</dbReference>
<evidence type="ECO:0000313" key="6">
    <source>
        <dbReference type="Proteomes" id="UP001153069"/>
    </source>
</evidence>
<evidence type="ECO:0000259" key="4">
    <source>
        <dbReference type="PROSITE" id="PS50918"/>
    </source>
</evidence>
<dbReference type="InterPro" id="IPR004170">
    <property type="entry name" value="WWE_dom"/>
</dbReference>
<feature type="compositionally biased region" description="Acidic residues" evidence="3">
    <location>
        <begin position="59"/>
        <end position="70"/>
    </location>
</feature>
<sequence>MRQQELSGESSLGTSEANATTSEAEATTETIDQNMDQLVASLADSTESTGRLLMPPEPPGEDEDEVENDYDSTQRVSLSSLLWEDQPSWIAGLIDQDPFMHPTLFPYHIPTGFSMAQESRRYSGSTIATTTTDNVSEDNIINSNEKKRHIQEAMESLRIHEFLKSLQISLLRRPRPTFRVSLKAVKRKTLIGRRREEGSNHGNNNLQLEIDQIDQKLRDLQRKQKQGADDLAFMRRLVTQMYDQARELDDAKQVQKALEYYQSIKGTGRDVHWEARAYRQLGKSQITNDDPKGAASSFQKALQIWKGLEHEEEGADAVEATARNIADTFYLLGTAELTGYEALMAAKSLNLRSMERSSHFKDNSELMKVGKDHLADAMGYLQQALDIFKHYVSRRRVIDTTRAIGRIYCIQNQFDLANQFLEENMSFLREKLGASVGSQTGHEFVADVLLEMGDTLCQKSDEARAIVCYKDSLYVGRQHLGDGHTVVDEALVALGDLYSYYGRQSDLAMEYFQQVVVGDYNRFFDRHVTLKVAILLFQDNQPLAALAEFQDVLQMCRNADAADNSICFTCLLSSAVCYYSNGDKQEAKKCYKEAIHILSETVLFGRNNTPKVEALLRESEAQLYMSKLGKAFDSLNRRVQRVQSGFTNAKTEAFPISNQSEHHRVTWFYYLQNDSSGNPDGWYVFPTDAGKTVEKRYQVSVFEEDPVFWRFTVKNRGGPSYEINLKAMTQTNTSSQKTRPIHRSVSGEAPSSVPTEA</sequence>
<organism evidence="5 6">
    <name type="scientific">Seminavis robusta</name>
    <dbReference type="NCBI Taxonomy" id="568900"/>
    <lineage>
        <taxon>Eukaryota</taxon>
        <taxon>Sar</taxon>
        <taxon>Stramenopiles</taxon>
        <taxon>Ochrophyta</taxon>
        <taxon>Bacillariophyta</taxon>
        <taxon>Bacillariophyceae</taxon>
        <taxon>Bacillariophycidae</taxon>
        <taxon>Naviculales</taxon>
        <taxon>Naviculaceae</taxon>
        <taxon>Seminavis</taxon>
    </lineage>
</organism>
<feature type="domain" description="WWE" evidence="4">
    <location>
        <begin position="652"/>
        <end position="743"/>
    </location>
</feature>